<keyword evidence="3" id="KW-1185">Reference proteome</keyword>
<dbReference type="PANTHER" id="PTHR36966">
    <property type="entry name" value="REP-ASSOCIATED TYROSINE TRANSPOSASE"/>
    <property type="match status" value="1"/>
</dbReference>
<dbReference type="SUPFAM" id="SSF143422">
    <property type="entry name" value="Transposase IS200-like"/>
    <property type="match status" value="1"/>
</dbReference>
<dbReference type="InterPro" id="IPR002686">
    <property type="entry name" value="Transposase_17"/>
</dbReference>
<reference evidence="2" key="1">
    <citation type="submission" date="2017-07" db="EMBL/GenBank/DDBJ databases">
        <title>The cable genome - Insights into the physiology and evolution of filamentous bacteria capable of sulfide oxidation via long distance electron transfer.</title>
        <authorList>
            <person name="Thorup C."/>
            <person name="Bjerg J.T."/>
            <person name="Schreiber L."/>
            <person name="Nielsen L.P."/>
            <person name="Kjeldsen K.U."/>
            <person name="Boesen T."/>
            <person name="Boggild A."/>
            <person name="Meysman F."/>
            <person name="Geelhoed J."/>
            <person name="Schramm A."/>
        </authorList>
    </citation>
    <scope>NUCLEOTIDE SEQUENCE [LARGE SCALE GENOMIC DNA]</scope>
    <source>
        <strain evidence="2">GS</strain>
    </source>
</reference>
<dbReference type="GO" id="GO:0006313">
    <property type="term" value="P:DNA transposition"/>
    <property type="evidence" value="ECO:0007669"/>
    <property type="project" value="InterPro"/>
</dbReference>
<dbReference type="GO" id="GO:0004803">
    <property type="term" value="F:transposase activity"/>
    <property type="evidence" value="ECO:0007669"/>
    <property type="project" value="InterPro"/>
</dbReference>
<gene>
    <name evidence="2" type="ORF">CDV28_10492</name>
</gene>
<dbReference type="SMART" id="SM01321">
    <property type="entry name" value="Y1_Tnp"/>
    <property type="match status" value="1"/>
</dbReference>
<accession>A0A521G3Z4</accession>
<evidence type="ECO:0000313" key="3">
    <source>
        <dbReference type="Proteomes" id="UP000316238"/>
    </source>
</evidence>
<dbReference type="AlphaFoldDB" id="A0A521G3Z4"/>
<feature type="domain" description="Transposase IS200-like" evidence="1">
    <location>
        <begin position="21"/>
        <end position="183"/>
    </location>
</feature>
<evidence type="ECO:0000313" key="2">
    <source>
        <dbReference type="EMBL" id="TAA75746.1"/>
    </source>
</evidence>
<dbReference type="Proteomes" id="UP000316238">
    <property type="component" value="Unassembled WGS sequence"/>
</dbReference>
<organism evidence="2 3">
    <name type="scientific">Candidatus Electronema aureum</name>
    <dbReference type="NCBI Taxonomy" id="2005002"/>
    <lineage>
        <taxon>Bacteria</taxon>
        <taxon>Pseudomonadati</taxon>
        <taxon>Thermodesulfobacteriota</taxon>
        <taxon>Desulfobulbia</taxon>
        <taxon>Desulfobulbales</taxon>
        <taxon>Desulfobulbaceae</taxon>
        <taxon>Candidatus Electronema</taxon>
    </lineage>
</organism>
<evidence type="ECO:0000259" key="1">
    <source>
        <dbReference type="SMART" id="SM01321"/>
    </source>
</evidence>
<dbReference type="EMBL" id="NQJD01000004">
    <property type="protein sequence ID" value="TAA75746.1"/>
    <property type="molecule type" value="Genomic_DNA"/>
</dbReference>
<comment type="caution">
    <text evidence="2">The sequence shown here is derived from an EMBL/GenBank/DDBJ whole genome shotgun (WGS) entry which is preliminary data.</text>
</comment>
<sequence length="198" mass="23010">MQYNPDIHHRRSIRLQGYDYSQDGAYFITICVQGRECLFGDIAEGGMRMNEAGKMILQIWNELPQRFSNAEIDILAVMPNHLHGIIFLHRRGEPCVRPASHCISSLPSNTKGDHKDRPYGTLPDSIGRLVQAFKSITTNQYIHGVKKQGWRPFPGRLWQRNYWEHIICDETELEKTREYVQNNPAQWALDELNPFYAP</sequence>
<dbReference type="PANTHER" id="PTHR36966:SF1">
    <property type="entry name" value="REP-ASSOCIATED TYROSINE TRANSPOSASE"/>
    <property type="match status" value="1"/>
</dbReference>
<dbReference type="InterPro" id="IPR036515">
    <property type="entry name" value="Transposase_17_sf"/>
</dbReference>
<protein>
    <submittedName>
        <fullName evidence="2">REP element-mobilizing transposase RayT</fullName>
    </submittedName>
</protein>
<dbReference type="Gene3D" id="3.30.70.1290">
    <property type="entry name" value="Transposase IS200-like"/>
    <property type="match status" value="1"/>
</dbReference>
<proteinExistence type="predicted"/>
<dbReference type="GO" id="GO:0043565">
    <property type="term" value="F:sequence-specific DNA binding"/>
    <property type="evidence" value="ECO:0007669"/>
    <property type="project" value="TreeGrafter"/>
</dbReference>
<dbReference type="InterPro" id="IPR052715">
    <property type="entry name" value="RAYT_transposase"/>
</dbReference>
<name>A0A521G3Z4_9BACT</name>